<evidence type="ECO:0000313" key="6">
    <source>
        <dbReference type="Proteomes" id="UP000254737"/>
    </source>
</evidence>
<reference evidence="5 6" key="1">
    <citation type="submission" date="2018-06" db="EMBL/GenBank/DDBJ databases">
        <authorList>
            <consortium name="Pathogen Informatics"/>
            <person name="Doyle S."/>
        </authorList>
    </citation>
    <scope>NUCLEOTIDE SEQUENCE [LARGE SCALE GENOMIC DNA]</scope>
    <source>
        <strain evidence="5 6">NCTC13456</strain>
    </source>
</reference>
<dbReference type="GO" id="GO:0004519">
    <property type="term" value="F:endonuclease activity"/>
    <property type="evidence" value="ECO:0007669"/>
    <property type="project" value="InterPro"/>
</dbReference>
<dbReference type="InterPro" id="IPR011335">
    <property type="entry name" value="Restrct_endonuc-II-like"/>
</dbReference>
<protein>
    <submittedName>
        <fullName evidence="5">ATP cone domain</fullName>
    </submittedName>
</protein>
<dbReference type="RefSeq" id="WP_114999715.1">
    <property type="nucleotide sequence ID" value="NZ_UFXS01000001.1"/>
</dbReference>
<dbReference type="STRING" id="343874.GCA_000805695_02779"/>
<sequence>MLVKKNSGELIPYNPKALKRSLTKSGAKKEEVEEVFELVSKDLYEGIPTRELYKIAFAHLKNYRNSYAARYSLKRALRDLGPEGYYFEKWIGKVMQAAGYQSLHSEIVQGNAVTHEIDVVASKGDQLLFCECKFRNDEDAKISVTTPMYFLSRMKDVEGHTYHFFGRDMKPTKGFLVTNAYLTTDSIDFANYYGIGLISWDYPETNSIKYLVDNAALYPITCLTTLTPEQEKVLLSKECILVKDLQQNNKFLDSLNLSKEQRNEVLEETNELLEIENFTCEIA</sequence>
<dbReference type="GO" id="GO:0005524">
    <property type="term" value="F:ATP binding"/>
    <property type="evidence" value="ECO:0007669"/>
    <property type="project" value="UniProtKB-UniRule"/>
</dbReference>
<dbReference type="PROSITE" id="PS51161">
    <property type="entry name" value="ATP_CONE"/>
    <property type="match status" value="1"/>
</dbReference>
<dbReference type="InterPro" id="IPR007560">
    <property type="entry name" value="Restrct_endonuc_IV_Mrr"/>
</dbReference>
<name>A0A376G6M5_9FLAO</name>
<dbReference type="SUPFAM" id="SSF52980">
    <property type="entry name" value="Restriction endonuclease-like"/>
    <property type="match status" value="1"/>
</dbReference>
<keyword evidence="2 3" id="KW-0067">ATP-binding</keyword>
<proteinExistence type="predicted"/>
<keyword evidence="1 3" id="KW-0547">Nucleotide-binding</keyword>
<accession>A0A376G6M5</accession>
<dbReference type="InterPro" id="IPR005144">
    <property type="entry name" value="ATP-cone_dom"/>
</dbReference>
<dbReference type="AlphaFoldDB" id="A0A376G6M5"/>
<dbReference type="Proteomes" id="UP000254737">
    <property type="component" value="Unassembled WGS sequence"/>
</dbReference>
<dbReference type="Gene3D" id="3.40.1350.10">
    <property type="match status" value="1"/>
</dbReference>
<evidence type="ECO:0000259" key="4">
    <source>
        <dbReference type="PROSITE" id="PS51161"/>
    </source>
</evidence>
<evidence type="ECO:0000256" key="1">
    <source>
        <dbReference type="ARBA" id="ARBA00022741"/>
    </source>
</evidence>
<gene>
    <name evidence="5" type="ORF">NCTC13456_01472</name>
</gene>
<dbReference type="GO" id="GO:0009307">
    <property type="term" value="P:DNA restriction-modification system"/>
    <property type="evidence" value="ECO:0007669"/>
    <property type="project" value="InterPro"/>
</dbReference>
<evidence type="ECO:0000256" key="3">
    <source>
        <dbReference type="PROSITE-ProRule" id="PRU00492"/>
    </source>
</evidence>
<dbReference type="GO" id="GO:0003677">
    <property type="term" value="F:DNA binding"/>
    <property type="evidence" value="ECO:0007669"/>
    <property type="project" value="InterPro"/>
</dbReference>
<organism evidence="5 6">
    <name type="scientific">Empedobacter falsenii</name>
    <dbReference type="NCBI Taxonomy" id="343874"/>
    <lineage>
        <taxon>Bacteria</taxon>
        <taxon>Pseudomonadati</taxon>
        <taxon>Bacteroidota</taxon>
        <taxon>Flavobacteriia</taxon>
        <taxon>Flavobacteriales</taxon>
        <taxon>Weeksellaceae</taxon>
        <taxon>Empedobacter</taxon>
    </lineage>
</organism>
<dbReference type="EMBL" id="UFXS01000001">
    <property type="protein sequence ID" value="STD55318.1"/>
    <property type="molecule type" value="Genomic_DNA"/>
</dbReference>
<evidence type="ECO:0000313" key="5">
    <source>
        <dbReference type="EMBL" id="STD55318.1"/>
    </source>
</evidence>
<feature type="domain" description="ATP-cone" evidence="4">
    <location>
        <begin position="1"/>
        <end position="82"/>
    </location>
</feature>
<dbReference type="Pfam" id="PF04471">
    <property type="entry name" value="Mrr_cat"/>
    <property type="match status" value="1"/>
</dbReference>
<evidence type="ECO:0000256" key="2">
    <source>
        <dbReference type="ARBA" id="ARBA00022840"/>
    </source>
</evidence>
<dbReference type="InterPro" id="IPR011856">
    <property type="entry name" value="tRNA_endonuc-like_dom_sf"/>
</dbReference>
<dbReference type="Pfam" id="PF03477">
    <property type="entry name" value="ATP-cone"/>
    <property type="match status" value="1"/>
</dbReference>